<name>A0A3N4IFG2_ASCIM</name>
<gene>
    <name evidence="1" type="ORF">BJ508DRAFT_42293</name>
</gene>
<evidence type="ECO:0000313" key="1">
    <source>
        <dbReference type="EMBL" id="RPA84187.1"/>
    </source>
</evidence>
<dbReference type="Proteomes" id="UP000275078">
    <property type="component" value="Unassembled WGS sequence"/>
</dbReference>
<evidence type="ECO:0000313" key="2">
    <source>
        <dbReference type="Proteomes" id="UP000275078"/>
    </source>
</evidence>
<protein>
    <submittedName>
        <fullName evidence="1">Uncharacterized protein</fullName>
    </submittedName>
</protein>
<organism evidence="1 2">
    <name type="scientific">Ascobolus immersus RN42</name>
    <dbReference type="NCBI Taxonomy" id="1160509"/>
    <lineage>
        <taxon>Eukaryota</taxon>
        <taxon>Fungi</taxon>
        <taxon>Dikarya</taxon>
        <taxon>Ascomycota</taxon>
        <taxon>Pezizomycotina</taxon>
        <taxon>Pezizomycetes</taxon>
        <taxon>Pezizales</taxon>
        <taxon>Ascobolaceae</taxon>
        <taxon>Ascobolus</taxon>
    </lineage>
</organism>
<dbReference type="EMBL" id="ML119660">
    <property type="protein sequence ID" value="RPA84187.1"/>
    <property type="molecule type" value="Genomic_DNA"/>
</dbReference>
<accession>A0A3N4IFG2</accession>
<keyword evidence="2" id="KW-1185">Reference proteome</keyword>
<dbReference type="AlphaFoldDB" id="A0A3N4IFG2"/>
<reference evidence="1 2" key="1">
    <citation type="journal article" date="2018" name="Nat. Ecol. Evol.">
        <title>Pezizomycetes genomes reveal the molecular basis of ectomycorrhizal truffle lifestyle.</title>
        <authorList>
            <person name="Murat C."/>
            <person name="Payen T."/>
            <person name="Noel B."/>
            <person name="Kuo A."/>
            <person name="Morin E."/>
            <person name="Chen J."/>
            <person name="Kohler A."/>
            <person name="Krizsan K."/>
            <person name="Balestrini R."/>
            <person name="Da Silva C."/>
            <person name="Montanini B."/>
            <person name="Hainaut M."/>
            <person name="Levati E."/>
            <person name="Barry K.W."/>
            <person name="Belfiori B."/>
            <person name="Cichocki N."/>
            <person name="Clum A."/>
            <person name="Dockter R.B."/>
            <person name="Fauchery L."/>
            <person name="Guy J."/>
            <person name="Iotti M."/>
            <person name="Le Tacon F."/>
            <person name="Lindquist E.A."/>
            <person name="Lipzen A."/>
            <person name="Malagnac F."/>
            <person name="Mello A."/>
            <person name="Molinier V."/>
            <person name="Miyauchi S."/>
            <person name="Poulain J."/>
            <person name="Riccioni C."/>
            <person name="Rubini A."/>
            <person name="Sitrit Y."/>
            <person name="Splivallo R."/>
            <person name="Traeger S."/>
            <person name="Wang M."/>
            <person name="Zifcakova L."/>
            <person name="Wipf D."/>
            <person name="Zambonelli A."/>
            <person name="Paolocci F."/>
            <person name="Nowrousian M."/>
            <person name="Ottonello S."/>
            <person name="Baldrian P."/>
            <person name="Spatafora J.W."/>
            <person name="Henrissat B."/>
            <person name="Nagy L.G."/>
            <person name="Aury J.M."/>
            <person name="Wincker P."/>
            <person name="Grigoriev I.V."/>
            <person name="Bonfante P."/>
            <person name="Martin F.M."/>
        </authorList>
    </citation>
    <scope>NUCLEOTIDE SEQUENCE [LARGE SCALE GENOMIC DNA]</scope>
    <source>
        <strain evidence="1 2">RN42</strain>
    </source>
</reference>
<sequence>MPMNNFANQSRNSASAVTAAASPENQYPNEAAFSLRKANSCTQTYTDQDRLIDFEYNLGPLCNAQLGPCLTFGQYPLVYEGKGGWAYYGGTASPVLFDNLYNWYALNCSRPEFVGKPEALACGTSTRALLSPGSSPYNPSLPARFSTIDFPNTYLYFNLKSLYITPMVNGSDTKAAVTFKGFKKNGATVTHVVNSIDNKKRSPVSFPTNFVDLIAFDISVKKTSGGSQLYAFALDDISVKEHVKDTLPASCVSPIPTGVKGPCTPKPTETKKITINFDDIPITPGDVLTSVPVNYKGITWPGYGFVYTKDTINTIYNQVRMRPGETIPPSGKNFLHSIGNYEWSAATADERFNLDELSLLCEFPPWADPDYANQNGRPCGKKVCSPTRQPC</sequence>
<proteinExistence type="predicted"/>